<dbReference type="Proteomes" id="UP000054144">
    <property type="component" value="Unassembled WGS sequence"/>
</dbReference>
<dbReference type="OrthoDB" id="2162994at2759"/>
<keyword evidence="3" id="KW-0862">Zinc</keyword>
<dbReference type="Gene3D" id="3.30.450.20">
    <property type="entry name" value="PAS domain"/>
    <property type="match status" value="1"/>
</dbReference>
<dbReference type="InterPro" id="IPR000014">
    <property type="entry name" value="PAS"/>
</dbReference>
<dbReference type="GO" id="GO:0008270">
    <property type="term" value="F:zinc ion binding"/>
    <property type="evidence" value="ECO:0007669"/>
    <property type="project" value="UniProtKB-KW"/>
</dbReference>
<sequence>MVSASSQSDPHRYAPLPFDFTKRKRWADILIHELADVIVFILSVPTCKILFCGVAIEEILGYRDVDVLDTDMAEFINVDDRAPFHAAFSESVRTRTDMLAYVRLICNSNPPGSSGPQTTTAAYWHDHQYYQQQMQPPTAHVREILFEITGYAHFVEPDGPSEPAQCKCFFAMARPYPSKNTAMLNTFLELKMENRKLEHRINELRMLHQQQRSAAAEAGPSSAVELATPSYGGQNEYDPNCTSYDTRISSAMLGYPSASHDFVSSGLLDDEVGQAKKKRKKGHNEEQHVCITCGRTDSPEWRKGPLGPKTLCNACGLRWAKQIRKGEEGALIEGVGNEAGNGN</sequence>
<dbReference type="GO" id="GO:0006355">
    <property type="term" value="P:regulation of DNA-templated transcription"/>
    <property type="evidence" value="ECO:0007669"/>
    <property type="project" value="InterPro"/>
</dbReference>
<dbReference type="SUPFAM" id="SSF57716">
    <property type="entry name" value="Glucocorticoid receptor-like (DNA-binding domain)"/>
    <property type="match status" value="1"/>
</dbReference>
<dbReference type="InterPro" id="IPR051140">
    <property type="entry name" value="GATA_TF"/>
</dbReference>
<dbReference type="EMBL" id="KN882150">
    <property type="protein sequence ID" value="KIY42936.1"/>
    <property type="molecule type" value="Genomic_DNA"/>
</dbReference>
<dbReference type="SMART" id="SM00401">
    <property type="entry name" value="ZnF_GATA"/>
    <property type="match status" value="1"/>
</dbReference>
<dbReference type="CDD" id="cd00202">
    <property type="entry name" value="ZnF_GATA"/>
    <property type="match status" value="1"/>
</dbReference>
<proteinExistence type="predicted"/>
<dbReference type="InterPro" id="IPR000679">
    <property type="entry name" value="Znf_GATA"/>
</dbReference>
<keyword evidence="8" id="KW-1185">Reference proteome</keyword>
<dbReference type="PROSITE" id="PS00344">
    <property type="entry name" value="GATA_ZN_FINGER_1"/>
    <property type="match status" value="1"/>
</dbReference>
<organism evidence="7 8">
    <name type="scientific">Fistulina hepatica ATCC 64428</name>
    <dbReference type="NCBI Taxonomy" id="1128425"/>
    <lineage>
        <taxon>Eukaryota</taxon>
        <taxon>Fungi</taxon>
        <taxon>Dikarya</taxon>
        <taxon>Basidiomycota</taxon>
        <taxon>Agaricomycotina</taxon>
        <taxon>Agaricomycetes</taxon>
        <taxon>Agaricomycetidae</taxon>
        <taxon>Agaricales</taxon>
        <taxon>Fistulinaceae</taxon>
        <taxon>Fistulina</taxon>
    </lineage>
</organism>
<keyword evidence="5" id="KW-0175">Coiled coil</keyword>
<evidence type="ECO:0000313" key="7">
    <source>
        <dbReference type="EMBL" id="KIY42936.1"/>
    </source>
</evidence>
<evidence type="ECO:0000256" key="1">
    <source>
        <dbReference type="ARBA" id="ARBA00022723"/>
    </source>
</evidence>
<dbReference type="PROSITE" id="PS50114">
    <property type="entry name" value="GATA_ZN_FINGER_2"/>
    <property type="match status" value="1"/>
</dbReference>
<feature type="coiled-coil region" evidence="5">
    <location>
        <begin position="187"/>
        <end position="214"/>
    </location>
</feature>
<keyword evidence="2 4" id="KW-0863">Zinc-finger</keyword>
<dbReference type="PANTHER" id="PTHR45658">
    <property type="entry name" value="GATA TRANSCRIPTION FACTOR"/>
    <property type="match status" value="1"/>
</dbReference>
<name>A0A0D7A1X7_9AGAR</name>
<dbReference type="InterPro" id="IPR013088">
    <property type="entry name" value="Znf_NHR/GATA"/>
</dbReference>
<keyword evidence="1" id="KW-0479">Metal-binding</keyword>
<accession>A0A0D7A1X7</accession>
<dbReference type="Gene3D" id="3.30.50.10">
    <property type="entry name" value="Erythroid Transcription Factor GATA-1, subunit A"/>
    <property type="match status" value="1"/>
</dbReference>
<protein>
    <recommendedName>
        <fullName evidence="6">GATA-type domain-containing protein</fullName>
    </recommendedName>
</protein>
<dbReference type="SMART" id="SM00091">
    <property type="entry name" value="PAS"/>
    <property type="match status" value="1"/>
</dbReference>
<dbReference type="CDD" id="cd00130">
    <property type="entry name" value="PAS"/>
    <property type="match status" value="1"/>
</dbReference>
<gene>
    <name evidence="7" type="ORF">FISHEDRAFT_54434</name>
</gene>
<reference evidence="7 8" key="1">
    <citation type="journal article" date="2015" name="Fungal Genet. Biol.">
        <title>Evolution of novel wood decay mechanisms in Agaricales revealed by the genome sequences of Fistulina hepatica and Cylindrobasidium torrendii.</title>
        <authorList>
            <person name="Floudas D."/>
            <person name="Held B.W."/>
            <person name="Riley R."/>
            <person name="Nagy L.G."/>
            <person name="Koehler G."/>
            <person name="Ransdell A.S."/>
            <person name="Younus H."/>
            <person name="Chow J."/>
            <person name="Chiniquy J."/>
            <person name="Lipzen A."/>
            <person name="Tritt A."/>
            <person name="Sun H."/>
            <person name="Haridas S."/>
            <person name="LaButti K."/>
            <person name="Ohm R.A."/>
            <person name="Kues U."/>
            <person name="Blanchette R.A."/>
            <person name="Grigoriev I.V."/>
            <person name="Minto R.E."/>
            <person name="Hibbett D.S."/>
        </authorList>
    </citation>
    <scope>NUCLEOTIDE SEQUENCE [LARGE SCALE GENOMIC DNA]</scope>
    <source>
        <strain evidence="7 8">ATCC 64428</strain>
    </source>
</reference>
<evidence type="ECO:0000256" key="3">
    <source>
        <dbReference type="ARBA" id="ARBA00022833"/>
    </source>
</evidence>
<evidence type="ECO:0000256" key="4">
    <source>
        <dbReference type="PROSITE-ProRule" id="PRU00094"/>
    </source>
</evidence>
<evidence type="ECO:0000259" key="6">
    <source>
        <dbReference type="PROSITE" id="PS50114"/>
    </source>
</evidence>
<dbReference type="PANTHER" id="PTHR45658:SF18">
    <property type="entry name" value="PROTEIN GAT2"/>
    <property type="match status" value="1"/>
</dbReference>
<dbReference type="Pfam" id="PF00320">
    <property type="entry name" value="GATA"/>
    <property type="match status" value="1"/>
</dbReference>
<feature type="domain" description="GATA-type" evidence="6">
    <location>
        <begin position="284"/>
        <end position="317"/>
    </location>
</feature>
<evidence type="ECO:0000256" key="5">
    <source>
        <dbReference type="SAM" id="Coils"/>
    </source>
</evidence>
<dbReference type="InterPro" id="IPR035965">
    <property type="entry name" value="PAS-like_dom_sf"/>
</dbReference>
<dbReference type="AlphaFoldDB" id="A0A0D7A1X7"/>
<evidence type="ECO:0000313" key="8">
    <source>
        <dbReference type="Proteomes" id="UP000054144"/>
    </source>
</evidence>
<dbReference type="GO" id="GO:0043565">
    <property type="term" value="F:sequence-specific DNA binding"/>
    <property type="evidence" value="ECO:0007669"/>
    <property type="project" value="InterPro"/>
</dbReference>
<evidence type="ECO:0000256" key="2">
    <source>
        <dbReference type="ARBA" id="ARBA00022771"/>
    </source>
</evidence>
<dbReference type="SUPFAM" id="SSF55785">
    <property type="entry name" value="PYP-like sensor domain (PAS domain)"/>
    <property type="match status" value="1"/>
</dbReference>